<dbReference type="GO" id="GO:0007166">
    <property type="term" value="P:cell surface receptor signaling pathway"/>
    <property type="evidence" value="ECO:0007669"/>
    <property type="project" value="InterPro"/>
</dbReference>
<evidence type="ECO:0000256" key="1">
    <source>
        <dbReference type="SAM" id="MobiDB-lite"/>
    </source>
</evidence>
<dbReference type="Gene3D" id="1.20.930.20">
    <property type="entry name" value="Adaptor protein Cbl, N-terminal domain"/>
    <property type="match status" value="1"/>
</dbReference>
<gene>
    <name evidence="2" type="ORF">VNI00_011324</name>
</gene>
<dbReference type="InterPro" id="IPR036537">
    <property type="entry name" value="Adaptor_Cbl_N_dom_sf"/>
</dbReference>
<sequence>MSQSQSNAPNAPAQPDNQIQSSNNPMDVRARLDALPTKSSKQKDLDLVKTWLDDLNQVFPGHTTDTAPQSQPATSSRAITMVDHTARTLSVIGETVPGAAPLKGVGSALERIAELAKTARGNREEATRLGKHADSIKQLLTDKLGSAEIDKEVEQDLRAFEVSLNVILIDLERFQRLKGKQLQGLLFSKDHKDELRGLQQRLDDAFKTFLTASTMALRFGMARLEARTSSICQTPDVSKKGEEKTMIEGSDWITALSIVFRQFIGKDRLDSQASLYGDACPPSLLEIVESESRKGTRLGYIGKVCENELGEIELSLVSGWLVKVRKSTHDVHLGNSHTRKLTHAITSKVILDHGLASSPSEIGV</sequence>
<accession>A0AAW0CD22</accession>
<feature type="compositionally biased region" description="Polar residues" evidence="1">
    <location>
        <begin position="1"/>
        <end position="25"/>
    </location>
</feature>
<dbReference type="InterPro" id="IPR059179">
    <property type="entry name" value="MLKL-like_MCAfunc"/>
</dbReference>
<dbReference type="EMBL" id="JAYKXP010000048">
    <property type="protein sequence ID" value="KAK7037333.1"/>
    <property type="molecule type" value="Genomic_DNA"/>
</dbReference>
<protein>
    <submittedName>
        <fullName evidence="2">Uncharacterized protein</fullName>
    </submittedName>
</protein>
<evidence type="ECO:0000313" key="2">
    <source>
        <dbReference type="EMBL" id="KAK7037333.1"/>
    </source>
</evidence>
<name>A0AAW0CD22_9AGAR</name>
<keyword evidence="3" id="KW-1185">Reference proteome</keyword>
<feature type="region of interest" description="Disordered" evidence="1">
    <location>
        <begin position="1"/>
        <end position="41"/>
    </location>
</feature>
<reference evidence="2 3" key="1">
    <citation type="submission" date="2024-01" db="EMBL/GenBank/DDBJ databases">
        <title>A draft genome for a cacao thread blight-causing isolate of Paramarasmius palmivorus.</title>
        <authorList>
            <person name="Baruah I.K."/>
            <person name="Bukari Y."/>
            <person name="Amoako-Attah I."/>
            <person name="Meinhardt L.W."/>
            <person name="Bailey B.A."/>
            <person name="Cohen S.P."/>
        </authorList>
    </citation>
    <scope>NUCLEOTIDE SEQUENCE [LARGE SCALE GENOMIC DNA]</scope>
    <source>
        <strain evidence="2 3">GH-12</strain>
    </source>
</reference>
<organism evidence="2 3">
    <name type="scientific">Paramarasmius palmivorus</name>
    <dbReference type="NCBI Taxonomy" id="297713"/>
    <lineage>
        <taxon>Eukaryota</taxon>
        <taxon>Fungi</taxon>
        <taxon>Dikarya</taxon>
        <taxon>Basidiomycota</taxon>
        <taxon>Agaricomycotina</taxon>
        <taxon>Agaricomycetes</taxon>
        <taxon>Agaricomycetidae</taxon>
        <taxon>Agaricales</taxon>
        <taxon>Marasmiineae</taxon>
        <taxon>Marasmiaceae</taxon>
        <taxon>Paramarasmius</taxon>
    </lineage>
</organism>
<evidence type="ECO:0000313" key="3">
    <source>
        <dbReference type="Proteomes" id="UP001383192"/>
    </source>
</evidence>
<dbReference type="CDD" id="cd21037">
    <property type="entry name" value="MLKL_NTD"/>
    <property type="match status" value="1"/>
</dbReference>
<dbReference type="AlphaFoldDB" id="A0AAW0CD22"/>
<proteinExistence type="predicted"/>
<dbReference type="Proteomes" id="UP001383192">
    <property type="component" value="Unassembled WGS sequence"/>
</dbReference>
<comment type="caution">
    <text evidence="2">The sequence shown here is derived from an EMBL/GenBank/DDBJ whole genome shotgun (WGS) entry which is preliminary data.</text>
</comment>